<feature type="region of interest" description="Disordered" evidence="6">
    <location>
        <begin position="2270"/>
        <end position="2291"/>
    </location>
</feature>
<feature type="region of interest" description="Disordered" evidence="6">
    <location>
        <begin position="364"/>
        <end position="456"/>
    </location>
</feature>
<protein>
    <recommendedName>
        <fullName evidence="7">Doublecortin domain-containing protein</fullName>
    </recommendedName>
</protein>
<keyword evidence="9" id="KW-1185">Reference proteome</keyword>
<dbReference type="Proteomes" id="UP000265040">
    <property type="component" value="Chromosome 2"/>
</dbReference>
<reference evidence="8" key="3">
    <citation type="submission" date="2025-09" db="UniProtKB">
        <authorList>
            <consortium name="Ensembl"/>
        </authorList>
    </citation>
    <scope>IDENTIFICATION</scope>
</reference>
<feature type="compositionally biased region" description="Polar residues" evidence="6">
    <location>
        <begin position="1689"/>
        <end position="1709"/>
    </location>
</feature>
<feature type="compositionally biased region" description="Polar residues" evidence="6">
    <location>
        <begin position="611"/>
        <end position="624"/>
    </location>
</feature>
<dbReference type="PROSITE" id="PS50309">
    <property type="entry name" value="DC"/>
    <property type="match status" value="2"/>
</dbReference>
<feature type="compositionally biased region" description="Polar residues" evidence="6">
    <location>
        <begin position="1232"/>
        <end position="1249"/>
    </location>
</feature>
<evidence type="ECO:0000256" key="5">
    <source>
        <dbReference type="ARBA" id="ARBA00023273"/>
    </source>
</evidence>
<feature type="compositionally biased region" description="Polar residues" evidence="6">
    <location>
        <begin position="1212"/>
        <end position="1221"/>
    </location>
</feature>
<feature type="region of interest" description="Disordered" evidence="6">
    <location>
        <begin position="751"/>
        <end position="785"/>
    </location>
</feature>
<dbReference type="Ensembl" id="ENSATET00000078310.1">
    <property type="protein sequence ID" value="ENSATEP00000076071.1"/>
    <property type="gene ID" value="ENSATEG00000032403.1"/>
</dbReference>
<feature type="compositionally biased region" description="Basic residues" evidence="6">
    <location>
        <begin position="688"/>
        <end position="701"/>
    </location>
</feature>
<dbReference type="GO" id="GO:0060041">
    <property type="term" value="P:retina development in camera-type eye"/>
    <property type="evidence" value="ECO:0007669"/>
    <property type="project" value="TreeGrafter"/>
</dbReference>
<feature type="region of interest" description="Disordered" evidence="6">
    <location>
        <begin position="602"/>
        <end position="720"/>
    </location>
</feature>
<evidence type="ECO:0000256" key="3">
    <source>
        <dbReference type="ARBA" id="ARBA00022490"/>
    </source>
</evidence>
<dbReference type="GO" id="GO:0043005">
    <property type="term" value="C:neuron projection"/>
    <property type="evidence" value="ECO:0007669"/>
    <property type="project" value="UniProtKB-ARBA"/>
</dbReference>
<feature type="compositionally biased region" description="Polar residues" evidence="6">
    <location>
        <begin position="2105"/>
        <end position="2115"/>
    </location>
</feature>
<dbReference type="Gene3D" id="3.10.20.230">
    <property type="entry name" value="Doublecortin domain"/>
    <property type="match status" value="2"/>
</dbReference>
<dbReference type="Pfam" id="PF03607">
    <property type="entry name" value="DCX"/>
    <property type="match status" value="2"/>
</dbReference>
<keyword evidence="5" id="KW-0966">Cell projection</keyword>
<feature type="region of interest" description="Disordered" evidence="6">
    <location>
        <begin position="2105"/>
        <end position="2155"/>
    </location>
</feature>
<dbReference type="SMART" id="SM00537">
    <property type="entry name" value="DCX"/>
    <property type="match status" value="2"/>
</dbReference>
<feature type="compositionally biased region" description="Polar residues" evidence="6">
    <location>
        <begin position="1794"/>
        <end position="1811"/>
    </location>
</feature>
<feature type="region of interest" description="Disordered" evidence="6">
    <location>
        <begin position="1060"/>
        <end position="1290"/>
    </location>
</feature>
<keyword evidence="3" id="KW-0963">Cytoplasm</keyword>
<accession>A0AAQ6IMT9</accession>
<feature type="compositionally biased region" description="Basic and acidic residues" evidence="6">
    <location>
        <begin position="625"/>
        <end position="642"/>
    </location>
</feature>
<dbReference type="GO" id="GO:0042461">
    <property type="term" value="P:photoreceptor cell development"/>
    <property type="evidence" value="ECO:0007669"/>
    <property type="project" value="TreeGrafter"/>
</dbReference>
<sequence length="2423" mass="267981">FILSSLIPSSWIHSKTDGHTSGTPRHPGITDPILSKRVCFYKSGDPQFNGLRMVINNRTFKTFDALLDSLSKKVPLPFGVRNITTPRGIHAIYTLDELEDGKSYICSDSHKVKPINLALARKKLPPWYHARPVSSRRRTVQQARFFPGKSIHKQEPVVVRTPKRLLVFRNGDPTVKHTVVLHKRTTPTFESVLEYISELTQFHVVKLHTLDGRRVDGLPALILCSGTVVAAGREPFTPANYDVQKSPAPTRYIVNRIRNSIAESSYNLPSNPTNPGELESAHILESVAETEGDTCLGDGAEGLDCLLPTEDDIEKSFRVNQDGSMTVEMRVRLTIKEEETIHWTTTLKRSSVANQLNETSLQDTEVKLETCSPKPNSLDLQSPAASIDTINKDKNKDNNDEDPPSLSNGVFSQSSNEEDNVGVAGSPRRAPTPGHNQIRKKQTSVESMKSGTAEGIQEGMVGSYSYREQIENGATTEQYCMVKQSTTRPVPKPRRLSSMDAYTTNSRNVSTFKSAEILQIESSGEEITETVLHIYEQQTCQDNFLANICAQGMSASRIPFNRPATSETGHLSSKNEFHPELWRPLTASESINNWRAESMSSDFTLPPVKTGATQATNNQQLPESTTEKDKPQQKEGSKDKRGSTKPKLVNKGVWQPMSPGKGQKKKRMKGKTFSSAGFIKRIYGNKSKSAKSRSKLKKRPIHGGDKSVTAKSSQPSDHTIKCIIKEPKIPSRLKDNTSETISLETSRLNVASTEVNQPKGKLTRQTSVHQEKQNENESLSGFNSTSSVTNEYVEKWLEKAHLNPTVYTDEESKQSEAATPVQMENRNNGGLISVAGEMKCLEENSEIQTCQTLKSDTVSKCELGKSVKLKIQSFENKPSQLMEDTTVAQRTVDHTNTENRPSAAQTNMEEIKPNGICSVEMKSSPVKGSLLETTLPSMLSLEIPPPPAAEELSNSDCCMIDVSPVLSSPLYEVSSVSSQKPDNHTLSMSPASDEAISPTDHTMEMAASIQTDMPSTPREAPLPRTPSIKRAPLVSNLSLERKMSVRRACLDKYTLCSDATSEATTSSNPISTLDDNVMPNGICSTGTPQPSNTVQEETQKSISHVISSPSCCTSASPVSLTSDERMSSASISTSEAPTPGNLLFKESMQKEVSSSQHSVKKVKLMSSPSPERKHQSKKLPSELSNNSPKSSSLHNHPPHKTGILYKPKLQKKQSPYSQSLDMMSPPVRQKSIRQTLSRNLSSDNASEPSNKTRRKTSSQRKHNQTPQSIKATDELDKTPTCETDMQSASHVNENQAKLTADLTNAAQEKSVTGSQPINIAHPSNMKPVLDTICYSIKSIRQITQSKRRSCLEKSNSLPDFSSHVASTFGSSSKVLLAFLSVMTLKECITNFNMDELNANNVSCAEALKMIDSLREIASIEDSQRLKCSLSDLQQSASKQLLKSWKGFQELSDKINSCSSTPNYSEHGLIPEAALEKGCGIEENVLNELMDNLDIPERLKEELASLSMEVKSESKDEEKLPAKIIKELTLNENSSGKTSPSQTENTVPVGDVTQDERANVDVKSIIKKFVDINQPKESNLGSVALITETTKHKTAAHATKDDDGQNVAAKCQRADTNEMEIPEERQLYGEVLSVEDDRGVMTLRSNDAENQHQGQTKDKSNKETAGSHENSLEKQSCSFETEKQDMECRQLQTHSEESTSIPENELTYMSESGLDEEGQNKSSVNKDVEGKESCKESLCRSEVLEQHSLEEPEVECEEINQESSEGDLSNHESHSEEEENKKPSSNYYVEMNFSRMETTSSADSNALSNPASPFNAEERASSSEAEQLEVITEESLSVPGEEQESVEMEEHLDELPAHEDEMKTCQKLQASIEEAEEDKASPGYMTKTKNAVDGERSILIENQDLNTKIDNSCLIKSDSLSKRYSFNADEDSGNDHISCEELAEVEQPKIKEEQISSSNEEELSYYEKEFSSEEEHPDSPRAPAVAKEPEVTKCENVVHKHQSEEIISQSVAERVSLLEKQVADAQRKKNVTESSAFRRFSQKNAHRQSDVEDSPSESPTSQSALCTRSAPQSSLSFSYDSISVIATEPEGNRVRSIREMFLAKSTTDIQHGNRQFPSPHVSELSELRAQTSGSGGYQSQTSSDVSSGEDDSARKSITKGFVRRTIERLYGIKNANPEEEACERPPSEPKQKKKEHLSILSSFQTARPKAVSELSYFNSTNALDTLSEATRCIAFNAQVGPGDSLPLDNERWLLRENALIRKSVSDPVGINKTFTNSPQGEGICQDTEKNTPYSLFSTKPEQEDKKSFSRKCTYFSLPHASDSDACQDDQSIVSRSSVNEDSVTDTKDNPEDTKTWAERSTTLPTVSDFKMMDNKVHPLIQVPSDGEAVVVQPGRGQGVVNRRLQEPDVLDFMYNFCGQHCPIL</sequence>
<feature type="compositionally biased region" description="Basic and acidic residues" evidence="6">
    <location>
        <begin position="1645"/>
        <end position="1671"/>
    </location>
</feature>
<feature type="compositionally biased region" description="Polar residues" evidence="6">
    <location>
        <begin position="1082"/>
        <end position="1136"/>
    </location>
</feature>
<dbReference type="GO" id="GO:0035082">
    <property type="term" value="P:axoneme assembly"/>
    <property type="evidence" value="ECO:0007669"/>
    <property type="project" value="TreeGrafter"/>
</dbReference>
<evidence type="ECO:0000313" key="9">
    <source>
        <dbReference type="Proteomes" id="UP000265040"/>
    </source>
</evidence>
<feature type="region of interest" description="Disordered" evidence="6">
    <location>
        <begin position="2320"/>
        <end position="2352"/>
    </location>
</feature>
<reference evidence="8" key="2">
    <citation type="submission" date="2025-08" db="UniProtKB">
        <authorList>
            <consortium name="Ensembl"/>
        </authorList>
    </citation>
    <scope>IDENTIFICATION</scope>
</reference>
<comment type="subcellular location">
    <subcellularLocation>
        <location evidence="1">Cell projection</location>
    </subcellularLocation>
    <subcellularLocation>
        <location evidence="2">Cytoplasm</location>
    </subcellularLocation>
</comment>
<feature type="region of interest" description="Disordered" evidence="6">
    <location>
        <begin position="1941"/>
        <end position="2004"/>
    </location>
</feature>
<feature type="compositionally biased region" description="Polar residues" evidence="6">
    <location>
        <begin position="405"/>
        <end position="415"/>
    </location>
</feature>
<feature type="compositionally biased region" description="Basic residues" evidence="6">
    <location>
        <begin position="1251"/>
        <end position="1263"/>
    </location>
</feature>
<organism evidence="8 9">
    <name type="scientific">Anabas testudineus</name>
    <name type="common">Climbing perch</name>
    <name type="synonym">Anthias testudineus</name>
    <dbReference type="NCBI Taxonomy" id="64144"/>
    <lineage>
        <taxon>Eukaryota</taxon>
        <taxon>Metazoa</taxon>
        <taxon>Chordata</taxon>
        <taxon>Craniata</taxon>
        <taxon>Vertebrata</taxon>
        <taxon>Euteleostomi</taxon>
        <taxon>Actinopterygii</taxon>
        <taxon>Neopterygii</taxon>
        <taxon>Teleostei</taxon>
        <taxon>Neoteleostei</taxon>
        <taxon>Acanthomorphata</taxon>
        <taxon>Anabantaria</taxon>
        <taxon>Anabantiformes</taxon>
        <taxon>Anabantoidei</taxon>
        <taxon>Anabantidae</taxon>
        <taxon>Anabas</taxon>
    </lineage>
</organism>
<dbReference type="InterPro" id="IPR003533">
    <property type="entry name" value="Doublecortin_dom"/>
</dbReference>
<feature type="compositionally biased region" description="Basic and acidic residues" evidence="6">
    <location>
        <begin position="1964"/>
        <end position="1978"/>
    </location>
</feature>
<feature type="compositionally biased region" description="Basic and acidic residues" evidence="6">
    <location>
        <begin position="1767"/>
        <end position="1781"/>
    </location>
</feature>
<feature type="compositionally biased region" description="Low complexity" evidence="6">
    <location>
        <begin position="1181"/>
        <end position="1195"/>
    </location>
</feature>
<feature type="compositionally biased region" description="Polar residues" evidence="6">
    <location>
        <begin position="2331"/>
        <end position="2340"/>
    </location>
</feature>
<evidence type="ECO:0000259" key="7">
    <source>
        <dbReference type="PROSITE" id="PS50309"/>
    </source>
</evidence>
<feature type="domain" description="Doublecortin" evidence="7">
    <location>
        <begin position="36"/>
        <end position="118"/>
    </location>
</feature>
<evidence type="ECO:0000256" key="6">
    <source>
        <dbReference type="SAM" id="MobiDB-lite"/>
    </source>
</evidence>
<feature type="compositionally biased region" description="Basic and acidic residues" evidence="6">
    <location>
        <begin position="1986"/>
        <end position="2003"/>
    </location>
</feature>
<feature type="compositionally biased region" description="Polar residues" evidence="6">
    <location>
        <begin position="1280"/>
        <end position="1290"/>
    </location>
</feature>
<reference evidence="8 9" key="1">
    <citation type="submission" date="2021-04" db="EMBL/GenBank/DDBJ databases">
        <authorList>
            <consortium name="Wellcome Sanger Institute Data Sharing"/>
        </authorList>
    </citation>
    <scope>NUCLEOTIDE SEQUENCE [LARGE SCALE GENOMIC DNA]</scope>
</reference>
<feature type="compositionally biased region" description="Polar residues" evidence="6">
    <location>
        <begin position="373"/>
        <end position="384"/>
    </location>
</feature>
<name>A0AAQ6IMT9_ANATE</name>
<evidence type="ECO:0000256" key="1">
    <source>
        <dbReference type="ARBA" id="ARBA00004316"/>
    </source>
</evidence>
<dbReference type="PANTHER" id="PTHR23005:SF4">
    <property type="entry name" value="OXYGEN-REGULATED PROTEIN 1"/>
    <property type="match status" value="1"/>
</dbReference>
<feature type="region of interest" description="Disordered" evidence="6">
    <location>
        <begin position="1642"/>
        <end position="1848"/>
    </location>
</feature>
<feature type="domain" description="Doublecortin" evidence="7">
    <location>
        <begin position="163"/>
        <end position="242"/>
    </location>
</feature>
<evidence type="ECO:0000313" key="8">
    <source>
        <dbReference type="Ensembl" id="ENSATEP00000076071.1"/>
    </source>
</evidence>
<dbReference type="InterPro" id="IPR036572">
    <property type="entry name" value="Doublecortin_dom_sf"/>
</dbReference>
<feature type="region of interest" description="Disordered" evidence="6">
    <location>
        <begin position="2021"/>
        <end position="2073"/>
    </location>
</feature>
<feature type="compositionally biased region" description="Basic and acidic residues" evidence="6">
    <location>
        <begin position="1723"/>
        <end position="1749"/>
    </location>
</feature>
<dbReference type="FunFam" id="3.10.20.230:FF:000006">
    <property type="entry name" value="Oxygen-regulated protein 1"/>
    <property type="match status" value="1"/>
</dbReference>
<dbReference type="GO" id="GO:0035556">
    <property type="term" value="P:intracellular signal transduction"/>
    <property type="evidence" value="ECO:0007669"/>
    <property type="project" value="InterPro"/>
</dbReference>
<dbReference type="GeneTree" id="ENSGT00940000154242"/>
<feature type="compositionally biased region" description="Polar residues" evidence="6">
    <location>
        <begin position="776"/>
        <end position="785"/>
    </location>
</feature>
<proteinExistence type="predicted"/>
<feature type="compositionally biased region" description="Polar residues" evidence="6">
    <location>
        <begin position="2055"/>
        <end position="2073"/>
    </location>
</feature>
<dbReference type="PANTHER" id="PTHR23005">
    <property type="entry name" value="RETINITIS PIGMENTOSA 1 PROTEIN"/>
    <property type="match status" value="1"/>
</dbReference>
<feature type="region of interest" description="Disordered" evidence="6">
    <location>
        <begin position="975"/>
        <end position="996"/>
    </location>
</feature>
<evidence type="ECO:0000256" key="4">
    <source>
        <dbReference type="ARBA" id="ARBA00022737"/>
    </source>
</evidence>
<feature type="compositionally biased region" description="Acidic residues" evidence="6">
    <location>
        <begin position="1750"/>
        <end position="1759"/>
    </location>
</feature>
<dbReference type="GO" id="GO:0005930">
    <property type="term" value="C:axoneme"/>
    <property type="evidence" value="ECO:0007669"/>
    <property type="project" value="TreeGrafter"/>
</dbReference>
<feature type="compositionally biased region" description="Basic and acidic residues" evidence="6">
    <location>
        <begin position="2021"/>
        <end position="2030"/>
    </location>
</feature>
<feature type="compositionally biased region" description="Polar residues" evidence="6">
    <location>
        <begin position="1060"/>
        <end position="1074"/>
    </location>
</feature>
<dbReference type="SUPFAM" id="SSF89837">
    <property type="entry name" value="Doublecortin (DC)"/>
    <property type="match status" value="2"/>
</dbReference>
<keyword evidence="4" id="KW-0677">Repeat</keyword>
<feature type="compositionally biased region" description="Basic and acidic residues" evidence="6">
    <location>
        <begin position="2343"/>
        <end position="2352"/>
    </location>
</feature>
<evidence type="ECO:0000256" key="2">
    <source>
        <dbReference type="ARBA" id="ARBA00004496"/>
    </source>
</evidence>